<dbReference type="InterPro" id="IPR029058">
    <property type="entry name" value="AB_hydrolase_fold"/>
</dbReference>
<organism evidence="2 3">
    <name type="scientific">Sphingorhabdus buctiana</name>
    <dbReference type="NCBI Taxonomy" id="1508805"/>
    <lineage>
        <taxon>Bacteria</taxon>
        <taxon>Pseudomonadati</taxon>
        <taxon>Pseudomonadota</taxon>
        <taxon>Alphaproteobacteria</taxon>
        <taxon>Sphingomonadales</taxon>
        <taxon>Sphingomonadaceae</taxon>
        <taxon>Sphingorhabdus</taxon>
    </lineage>
</organism>
<dbReference type="InterPro" id="IPR050228">
    <property type="entry name" value="Carboxylesterase_BioH"/>
</dbReference>
<keyword evidence="3" id="KW-1185">Reference proteome</keyword>
<comment type="caution">
    <text evidence="2">The sequence shown here is derived from an EMBL/GenBank/DDBJ whole genome shotgun (WGS) entry which is preliminary data.</text>
</comment>
<dbReference type="EMBL" id="JBHUEL010000004">
    <property type="protein sequence ID" value="MFD1766539.1"/>
    <property type="molecule type" value="Genomic_DNA"/>
</dbReference>
<accession>A0ABW4MDZ2</accession>
<dbReference type="Gene3D" id="3.40.50.1820">
    <property type="entry name" value="alpha/beta hydrolase"/>
    <property type="match status" value="1"/>
</dbReference>
<gene>
    <name evidence="2" type="ORF">ACFSAG_06755</name>
</gene>
<protein>
    <submittedName>
        <fullName evidence="2">Alpha/beta fold hydrolase</fullName>
    </submittedName>
</protein>
<dbReference type="PANTHER" id="PTHR43194:SF2">
    <property type="entry name" value="PEROXISOMAL MEMBRANE PROTEIN LPX1"/>
    <property type="match status" value="1"/>
</dbReference>
<evidence type="ECO:0000313" key="3">
    <source>
        <dbReference type="Proteomes" id="UP001597215"/>
    </source>
</evidence>
<reference evidence="3" key="1">
    <citation type="journal article" date="2019" name="Int. J. Syst. Evol. Microbiol.">
        <title>The Global Catalogue of Microorganisms (GCM) 10K type strain sequencing project: providing services to taxonomists for standard genome sequencing and annotation.</title>
        <authorList>
            <consortium name="The Broad Institute Genomics Platform"/>
            <consortium name="The Broad Institute Genome Sequencing Center for Infectious Disease"/>
            <person name="Wu L."/>
            <person name="Ma J."/>
        </authorList>
    </citation>
    <scope>NUCLEOTIDE SEQUENCE [LARGE SCALE GENOMIC DNA]</scope>
    <source>
        <strain evidence="3">CGMCC 1.12449</strain>
    </source>
</reference>
<dbReference type="InterPro" id="IPR000073">
    <property type="entry name" value="AB_hydrolase_1"/>
</dbReference>
<keyword evidence="2" id="KW-0378">Hydrolase</keyword>
<dbReference type="SUPFAM" id="SSF53474">
    <property type="entry name" value="alpha/beta-Hydrolases"/>
    <property type="match status" value="1"/>
</dbReference>
<feature type="domain" description="AB hydrolase-1" evidence="1">
    <location>
        <begin position="31"/>
        <end position="272"/>
    </location>
</feature>
<sequence>MADFEDGYWSSNDELRLHYRDYPGPASRAPLICMPGLTRNARDFEPVVKLLGGKRRMLAIDFRGRGESAYAKDPMTYLPVTYAQDMDILLRDLDLKKFVLFGTSLGGIVSMLLAPQWKDKLAGVILNDVGPEIGKAGAERIRSYVGQGRSFETWMHAARALAEAQGDIYPGYRLEEWLRFAKRTCKLASNGRIVFDYDMKISEPFKQPGGEAGVDLWPLFNMLEDVPMLILRGEKSDILEKATATKMVKKVKQANLVTVKGIGHAPSLDEDDAQSAITEFLKTIK</sequence>
<dbReference type="Pfam" id="PF12697">
    <property type="entry name" value="Abhydrolase_6"/>
    <property type="match status" value="1"/>
</dbReference>
<dbReference type="PANTHER" id="PTHR43194">
    <property type="entry name" value="HYDROLASE ALPHA/BETA FOLD FAMILY"/>
    <property type="match status" value="1"/>
</dbReference>
<dbReference type="GO" id="GO:0016787">
    <property type="term" value="F:hydrolase activity"/>
    <property type="evidence" value="ECO:0007669"/>
    <property type="project" value="UniProtKB-KW"/>
</dbReference>
<dbReference type="RefSeq" id="WP_381512737.1">
    <property type="nucleotide sequence ID" value="NZ_JBHUEL010000004.1"/>
</dbReference>
<evidence type="ECO:0000313" key="2">
    <source>
        <dbReference type="EMBL" id="MFD1766539.1"/>
    </source>
</evidence>
<proteinExistence type="predicted"/>
<dbReference type="Proteomes" id="UP001597215">
    <property type="component" value="Unassembled WGS sequence"/>
</dbReference>
<name>A0ABW4MDZ2_9SPHN</name>
<evidence type="ECO:0000259" key="1">
    <source>
        <dbReference type="Pfam" id="PF12697"/>
    </source>
</evidence>